<dbReference type="PROSITE" id="PS50157">
    <property type="entry name" value="ZINC_FINGER_C2H2_2"/>
    <property type="match status" value="1"/>
</dbReference>
<feature type="compositionally biased region" description="Low complexity" evidence="2">
    <location>
        <begin position="149"/>
        <end position="165"/>
    </location>
</feature>
<accession>A0AAN6G7T1</accession>
<keyword evidence="3" id="KW-0812">Transmembrane</keyword>
<name>A0AAN6G7T1_9BASI</name>
<evidence type="ECO:0000256" key="2">
    <source>
        <dbReference type="SAM" id="MobiDB-lite"/>
    </source>
</evidence>
<evidence type="ECO:0000256" key="1">
    <source>
        <dbReference type="PROSITE-ProRule" id="PRU00042"/>
    </source>
</evidence>
<dbReference type="GO" id="GO:0008270">
    <property type="term" value="F:zinc ion binding"/>
    <property type="evidence" value="ECO:0007669"/>
    <property type="project" value="UniProtKB-KW"/>
</dbReference>
<keyword evidence="1" id="KW-0862">Zinc</keyword>
<dbReference type="AlphaFoldDB" id="A0AAN6G7T1"/>
<keyword evidence="1" id="KW-0863">Zinc-finger</keyword>
<evidence type="ECO:0000259" key="4">
    <source>
        <dbReference type="PROSITE" id="PS50157"/>
    </source>
</evidence>
<evidence type="ECO:0000313" key="5">
    <source>
        <dbReference type="EMBL" id="KAK0518688.1"/>
    </source>
</evidence>
<dbReference type="InterPro" id="IPR013087">
    <property type="entry name" value="Znf_C2H2_type"/>
</dbReference>
<gene>
    <name evidence="5" type="ORF">OC842_007715</name>
</gene>
<protein>
    <recommendedName>
        <fullName evidence="4">C2H2-type domain-containing protein</fullName>
    </recommendedName>
</protein>
<evidence type="ECO:0000313" key="6">
    <source>
        <dbReference type="Proteomes" id="UP001176521"/>
    </source>
</evidence>
<keyword evidence="1" id="KW-0479">Metal-binding</keyword>
<sequence length="266" mass="29048">MAEVIQQYQDLFDVLAQVGLKCGTAVEATVSKLCAHLDKTSHAHHAAARIAFEYALTEIRGILDFLPLNRLPKPMQPIDLLPTRPGFVCCSDHCDKAFDSRQALVAHQIGAHNKLGPHRPAEVQSWTASGTEIWRAHQERPEEPDEPQPEGSQPPSSPASSSAVVPASADSSVRELVLFAPRRDLVPLSPRVMVPVAPATSPLVVATAAAKRHAQTIEKAATAWVRAMIAVFVGILVTTVNLHHSRQPHQGYHPNIWYVKQIVLLL</sequence>
<feature type="domain" description="C2H2-type" evidence="4">
    <location>
        <begin position="87"/>
        <end position="117"/>
    </location>
</feature>
<dbReference type="EMBL" id="JAPDMQ010001205">
    <property type="protein sequence ID" value="KAK0518688.1"/>
    <property type="molecule type" value="Genomic_DNA"/>
</dbReference>
<reference evidence="5" key="1">
    <citation type="journal article" date="2023" name="PhytoFront">
        <title>Draft Genome Resources of Seven Strains of Tilletia horrida, Causal Agent of Kernel Smut of Rice.</title>
        <authorList>
            <person name="Khanal S."/>
            <person name="Antony Babu S."/>
            <person name="Zhou X.G."/>
        </authorList>
    </citation>
    <scope>NUCLEOTIDE SEQUENCE</scope>
    <source>
        <strain evidence="5">TX3</strain>
    </source>
</reference>
<feature type="transmembrane region" description="Helical" evidence="3">
    <location>
        <begin position="223"/>
        <end position="242"/>
    </location>
</feature>
<feature type="region of interest" description="Disordered" evidence="2">
    <location>
        <begin position="136"/>
        <end position="165"/>
    </location>
</feature>
<keyword evidence="6" id="KW-1185">Reference proteome</keyword>
<proteinExistence type="predicted"/>
<comment type="caution">
    <text evidence="5">The sequence shown here is derived from an EMBL/GenBank/DDBJ whole genome shotgun (WGS) entry which is preliminary data.</text>
</comment>
<dbReference type="Proteomes" id="UP001176521">
    <property type="component" value="Unassembled WGS sequence"/>
</dbReference>
<organism evidence="5 6">
    <name type="scientific">Tilletia horrida</name>
    <dbReference type="NCBI Taxonomy" id="155126"/>
    <lineage>
        <taxon>Eukaryota</taxon>
        <taxon>Fungi</taxon>
        <taxon>Dikarya</taxon>
        <taxon>Basidiomycota</taxon>
        <taxon>Ustilaginomycotina</taxon>
        <taxon>Exobasidiomycetes</taxon>
        <taxon>Tilletiales</taxon>
        <taxon>Tilletiaceae</taxon>
        <taxon>Tilletia</taxon>
    </lineage>
</organism>
<dbReference type="PROSITE" id="PS00028">
    <property type="entry name" value="ZINC_FINGER_C2H2_1"/>
    <property type="match status" value="1"/>
</dbReference>
<keyword evidence="3" id="KW-0472">Membrane</keyword>
<evidence type="ECO:0000256" key="3">
    <source>
        <dbReference type="SAM" id="Phobius"/>
    </source>
</evidence>
<keyword evidence="3" id="KW-1133">Transmembrane helix</keyword>